<dbReference type="Proteomes" id="UP000266841">
    <property type="component" value="Unassembled WGS sequence"/>
</dbReference>
<dbReference type="AlphaFoldDB" id="K0T4C8"/>
<feature type="non-terminal residue" evidence="2">
    <location>
        <position position="210"/>
    </location>
</feature>
<protein>
    <submittedName>
        <fullName evidence="2">Uncharacterized protein</fullName>
    </submittedName>
</protein>
<feature type="compositionally biased region" description="Basic and acidic residues" evidence="1">
    <location>
        <begin position="1"/>
        <end position="11"/>
    </location>
</feature>
<dbReference type="EMBL" id="AGNL01011846">
    <property type="protein sequence ID" value="EJK68181.1"/>
    <property type="molecule type" value="Genomic_DNA"/>
</dbReference>
<feature type="compositionally biased region" description="Basic and acidic residues" evidence="1">
    <location>
        <begin position="82"/>
        <end position="100"/>
    </location>
</feature>
<gene>
    <name evidence="2" type="ORF">THAOC_10663</name>
</gene>
<evidence type="ECO:0000256" key="1">
    <source>
        <dbReference type="SAM" id="MobiDB-lite"/>
    </source>
</evidence>
<sequence length="210" mass="23300">MDRLPGTERPFEPSPTSHGTRVKAEATRPAPGGLWEPQKAYRSRNLTRIQVNHEPSAGGHGYRPKRRQPDFAKRPAGGRRQAMPDEFNRGPDTGDGHSRLSDGANLGLAWSSNRLLWPQHQAKSTSYPVASQFPFHKELTSPPIAVCLVSSVTSNECNIQVLGVKRLLEGLCWVHVASNQSSSIGQVELDYSKLIWKAIFKDPKDHSMDN</sequence>
<organism evidence="2 3">
    <name type="scientific">Thalassiosira oceanica</name>
    <name type="common">Marine diatom</name>
    <dbReference type="NCBI Taxonomy" id="159749"/>
    <lineage>
        <taxon>Eukaryota</taxon>
        <taxon>Sar</taxon>
        <taxon>Stramenopiles</taxon>
        <taxon>Ochrophyta</taxon>
        <taxon>Bacillariophyta</taxon>
        <taxon>Coscinodiscophyceae</taxon>
        <taxon>Thalassiosirophycidae</taxon>
        <taxon>Thalassiosirales</taxon>
        <taxon>Thalassiosiraceae</taxon>
        <taxon>Thalassiosira</taxon>
    </lineage>
</organism>
<name>K0T4C8_THAOC</name>
<accession>K0T4C8</accession>
<proteinExistence type="predicted"/>
<evidence type="ECO:0000313" key="3">
    <source>
        <dbReference type="Proteomes" id="UP000266841"/>
    </source>
</evidence>
<keyword evidence="3" id="KW-1185">Reference proteome</keyword>
<comment type="caution">
    <text evidence="2">The sequence shown here is derived from an EMBL/GenBank/DDBJ whole genome shotgun (WGS) entry which is preliminary data.</text>
</comment>
<feature type="region of interest" description="Disordered" evidence="1">
    <location>
        <begin position="1"/>
        <end position="101"/>
    </location>
</feature>
<reference evidence="2 3" key="1">
    <citation type="journal article" date="2012" name="Genome Biol.">
        <title>Genome and low-iron response of an oceanic diatom adapted to chronic iron limitation.</title>
        <authorList>
            <person name="Lommer M."/>
            <person name="Specht M."/>
            <person name="Roy A.S."/>
            <person name="Kraemer L."/>
            <person name="Andreson R."/>
            <person name="Gutowska M.A."/>
            <person name="Wolf J."/>
            <person name="Bergner S.V."/>
            <person name="Schilhabel M.B."/>
            <person name="Klostermeier U.C."/>
            <person name="Beiko R.G."/>
            <person name="Rosenstiel P."/>
            <person name="Hippler M."/>
            <person name="Laroche J."/>
        </authorList>
    </citation>
    <scope>NUCLEOTIDE SEQUENCE [LARGE SCALE GENOMIC DNA]</scope>
    <source>
        <strain evidence="2 3">CCMP1005</strain>
    </source>
</reference>
<evidence type="ECO:0000313" key="2">
    <source>
        <dbReference type="EMBL" id="EJK68181.1"/>
    </source>
</evidence>